<dbReference type="AlphaFoldDB" id="A0A151I670"/>
<name>A0A151I670_9HYME</name>
<organism evidence="1 2">
    <name type="scientific">Atta colombica</name>
    <dbReference type="NCBI Taxonomy" id="520822"/>
    <lineage>
        <taxon>Eukaryota</taxon>
        <taxon>Metazoa</taxon>
        <taxon>Ecdysozoa</taxon>
        <taxon>Arthropoda</taxon>
        <taxon>Hexapoda</taxon>
        <taxon>Insecta</taxon>
        <taxon>Pterygota</taxon>
        <taxon>Neoptera</taxon>
        <taxon>Endopterygota</taxon>
        <taxon>Hymenoptera</taxon>
        <taxon>Apocrita</taxon>
        <taxon>Aculeata</taxon>
        <taxon>Formicoidea</taxon>
        <taxon>Formicidae</taxon>
        <taxon>Myrmicinae</taxon>
        <taxon>Atta</taxon>
    </lineage>
</organism>
<evidence type="ECO:0000313" key="2">
    <source>
        <dbReference type="Proteomes" id="UP000078540"/>
    </source>
</evidence>
<dbReference type="STRING" id="520822.A0A151I670"/>
<reference evidence="1 2" key="1">
    <citation type="submission" date="2015-09" db="EMBL/GenBank/DDBJ databases">
        <title>Atta colombica WGS genome.</title>
        <authorList>
            <person name="Nygaard S."/>
            <person name="Hu H."/>
            <person name="Boomsma J."/>
            <person name="Zhang G."/>
        </authorList>
    </citation>
    <scope>NUCLEOTIDE SEQUENCE [LARGE SCALE GENOMIC DNA]</scope>
    <source>
        <strain evidence="1">Treedump-2</strain>
        <tissue evidence="1">Whole body</tissue>
    </source>
</reference>
<accession>A0A151I670</accession>
<proteinExistence type="predicted"/>
<dbReference type="PANTHER" id="PTHR31511">
    <property type="entry name" value="PROTEIN CBG23764"/>
    <property type="match status" value="1"/>
</dbReference>
<evidence type="ECO:0000313" key="1">
    <source>
        <dbReference type="EMBL" id="KYM90760.1"/>
    </source>
</evidence>
<keyword evidence="2" id="KW-1185">Reference proteome</keyword>
<gene>
    <name evidence="1" type="ORF">ALC53_01754</name>
</gene>
<protein>
    <recommendedName>
        <fullName evidence="3">DNA-directed DNA polymerase</fullName>
    </recommendedName>
</protein>
<evidence type="ECO:0008006" key="3">
    <source>
        <dbReference type="Google" id="ProtNLM"/>
    </source>
</evidence>
<sequence>MLFGDYANSQDLESQTDLPKIPRIAEAAILGMEVFHARAEKLREEAEEIKLQQCDECIEQLEELCRAKRPRLASSDTDNPFLEDAENVALERVRDTVERHGNVKVNTAFNGEFAMKDKRANKSIVIKNSEIYRYTNLRVWCLHYFNSCEKLQLHEVDQKINDCAIRLPSEGDKWFEFDNYSNRELVPFIVYADLYQRHEAFSIGYYVRCAYDDILSYYFHRDEGCIIWFAQQLNDLAYRVKNIVSANVPMVTLSKQQWEAYCSATRYHICEKPFALDDTRVRDHCHLTDRYCGPAHSNCNVNYKNSFHIPIVFHNLSGYDAHFIIKEIATAYMTCFIYHVDSIKNKTEKNFQKNGIKLRFIYSFKFLVRNHVDVKLITKYTISESKIALSPYDKRYVVSDSTETLP</sequence>
<dbReference type="Proteomes" id="UP000078540">
    <property type="component" value="Unassembled WGS sequence"/>
</dbReference>
<dbReference type="EMBL" id="KQ976410">
    <property type="protein sequence ID" value="KYM90760.1"/>
    <property type="molecule type" value="Genomic_DNA"/>
</dbReference>
<dbReference type="PANTHER" id="PTHR31511:SF12">
    <property type="entry name" value="RHO TERMINATION FACTOR N-TERMINAL DOMAIN-CONTAINING PROTEIN"/>
    <property type="match status" value="1"/>
</dbReference>